<proteinExistence type="predicted"/>
<gene>
    <name evidence="1" type="ORF">BDV95DRAFT_603908</name>
</gene>
<dbReference type="AlphaFoldDB" id="A0A7C8MER5"/>
<comment type="caution">
    <text evidence="1">The sequence shown here is derived from an EMBL/GenBank/DDBJ whole genome shotgun (WGS) entry which is preliminary data.</text>
</comment>
<protein>
    <recommendedName>
        <fullName evidence="3">P-loop containing nucleoside triphosphate hydrolase protein</fullName>
    </recommendedName>
</protein>
<sequence>MAENSLKTFEEFLAEDEWVYNHDFDKETLPNHPWFATDSTYISSKLGEASTKIINALGTFPKNDVELRHLERNALDLRQVSRGPAKKIFFMGAAGVGKPSLFNALFNRNGIAKTGAKGDACTCVVVRYTASSRDTDGYNVITQFSKPSAIKNLITEHAKSYHERHFSTPISENEDDNDVDSADVKQAETARKFFSLIFEDDENFRACLTPRTYEDGSFETLCLEKCLAKLSAVGVNQETFTKQQYFGELEEMLEAIEGCISDVKDKECFWHLVDNVEDDADLLCAIGDTDRIRADALIVDCAIRGLEQHGSEKGAMIATKIDVLVDNDMEKEPGVFYERARSILNWIKIPDELAAQIPEDLKALADRNLAERMPQLKVFSVSSAQYMKWVEEEEFLYDQSPELTAEASGIPDLRRHILTLAAEQNYEAYNAHLSVFFPALVAKIDRVHAETEFTTVLDKYCEAVEDQGLQPLLEDHEHYVTTGLNLLAEQWHSMRYPTFRKTMNEYGILLPGMSKTPNFKRGFNINKLLAKMLTPAFKRLAREQKPVHQKLGAMLHDVRTRVIPMVHTQMDSADSDLRSIEEAKKRWASRSLGLTALINSLVARMDSMSDALATLATREEDQRSFIARLTRATYEQVRAIRPEKIERTSKKRKGEVRTISVYERPIGVFYKERLLKLLREGADPPGDDAKLEHEQEHDDIVRKIMVRLDANVQKRYRAMAADLLLALKAVMGEFLAELRDLAPSDVQVSEQGRAARERLAALQEELGGDCAALQELLPAVRRE</sequence>
<dbReference type="PANTHER" id="PTHR36681">
    <property type="entry name" value="NUCLEAR GTPASE, GERMINAL CENTER-ASSOCIATED, TANDEM DUPLICATE 3"/>
    <property type="match status" value="1"/>
</dbReference>
<evidence type="ECO:0000313" key="2">
    <source>
        <dbReference type="Proteomes" id="UP000481861"/>
    </source>
</evidence>
<evidence type="ECO:0008006" key="3">
    <source>
        <dbReference type="Google" id="ProtNLM"/>
    </source>
</evidence>
<dbReference type="EMBL" id="JAADJZ010000005">
    <property type="protein sequence ID" value="KAF2875141.1"/>
    <property type="molecule type" value="Genomic_DNA"/>
</dbReference>
<organism evidence="1 2">
    <name type="scientific">Massariosphaeria phaeospora</name>
    <dbReference type="NCBI Taxonomy" id="100035"/>
    <lineage>
        <taxon>Eukaryota</taxon>
        <taxon>Fungi</taxon>
        <taxon>Dikarya</taxon>
        <taxon>Ascomycota</taxon>
        <taxon>Pezizomycotina</taxon>
        <taxon>Dothideomycetes</taxon>
        <taxon>Pleosporomycetidae</taxon>
        <taxon>Pleosporales</taxon>
        <taxon>Pleosporales incertae sedis</taxon>
        <taxon>Massariosphaeria</taxon>
    </lineage>
</organism>
<reference evidence="1 2" key="1">
    <citation type="submission" date="2020-01" db="EMBL/GenBank/DDBJ databases">
        <authorList>
            <consortium name="DOE Joint Genome Institute"/>
            <person name="Haridas S."/>
            <person name="Albert R."/>
            <person name="Binder M."/>
            <person name="Bloem J."/>
            <person name="Labutti K."/>
            <person name="Salamov A."/>
            <person name="Andreopoulos B."/>
            <person name="Baker S.E."/>
            <person name="Barry K."/>
            <person name="Bills G."/>
            <person name="Bluhm B.H."/>
            <person name="Cannon C."/>
            <person name="Castanera R."/>
            <person name="Culley D.E."/>
            <person name="Daum C."/>
            <person name="Ezra D."/>
            <person name="Gonzalez J.B."/>
            <person name="Henrissat B."/>
            <person name="Kuo A."/>
            <person name="Liang C."/>
            <person name="Lipzen A."/>
            <person name="Lutzoni F."/>
            <person name="Magnuson J."/>
            <person name="Mondo S."/>
            <person name="Nolan M."/>
            <person name="Ohm R."/>
            <person name="Pangilinan J."/>
            <person name="Park H.-J.H."/>
            <person name="Ramirez L."/>
            <person name="Alfaro M."/>
            <person name="Sun H."/>
            <person name="Tritt A."/>
            <person name="Yoshinaga Y."/>
            <person name="Zwiers L.-H.L."/>
            <person name="Turgeon B.G."/>
            <person name="Goodwin S.B."/>
            <person name="Spatafora J.W."/>
            <person name="Crous P.W."/>
            <person name="Grigoriev I.V."/>
        </authorList>
    </citation>
    <scope>NUCLEOTIDE SEQUENCE [LARGE SCALE GENOMIC DNA]</scope>
    <source>
        <strain evidence="1 2">CBS 611.86</strain>
    </source>
</reference>
<accession>A0A7C8MER5</accession>
<dbReference type="PANTHER" id="PTHR36681:SF3">
    <property type="entry name" value="NUCLEAR GTPASE, GERMINAL CENTER-ASSOCIATED, TANDEM DUPLICATE 3"/>
    <property type="match status" value="1"/>
</dbReference>
<dbReference type="OrthoDB" id="3598281at2759"/>
<dbReference type="Proteomes" id="UP000481861">
    <property type="component" value="Unassembled WGS sequence"/>
</dbReference>
<name>A0A7C8MER5_9PLEO</name>
<evidence type="ECO:0000313" key="1">
    <source>
        <dbReference type="EMBL" id="KAF2875141.1"/>
    </source>
</evidence>
<keyword evidence="2" id="KW-1185">Reference proteome</keyword>